<reference evidence="2 3" key="1">
    <citation type="journal article" date="2019" name="Sci. Rep.">
        <title>Orb-weaving spider Araneus ventricosus genome elucidates the spidroin gene catalogue.</title>
        <authorList>
            <person name="Kono N."/>
            <person name="Nakamura H."/>
            <person name="Ohtoshi R."/>
            <person name="Moran D.A.P."/>
            <person name="Shinohara A."/>
            <person name="Yoshida Y."/>
            <person name="Fujiwara M."/>
            <person name="Mori M."/>
            <person name="Tomita M."/>
            <person name="Arakawa K."/>
        </authorList>
    </citation>
    <scope>NUCLEOTIDE SEQUENCE [LARGE SCALE GENOMIC DNA]</scope>
</reference>
<comment type="caution">
    <text evidence="2">The sequence shown here is derived from an EMBL/GenBank/DDBJ whole genome shotgun (WGS) entry which is preliminary data.</text>
</comment>
<dbReference type="Proteomes" id="UP000499080">
    <property type="component" value="Unassembled WGS sequence"/>
</dbReference>
<sequence>MRSFEKCKNALINATLLRYNKPELPLSLCTDASDWAVDREDKKENPQIGRIKKEILRWRMKKEILRWRMKKEIMSWMAEMEKETSDEGWKRRSSDGEMKKRS</sequence>
<keyword evidence="3" id="KW-1185">Reference proteome</keyword>
<evidence type="ECO:0000313" key="2">
    <source>
        <dbReference type="EMBL" id="GBN80072.1"/>
    </source>
</evidence>
<accession>A0A4Y2RW30</accession>
<name>A0A4Y2RW30_ARAVE</name>
<feature type="region of interest" description="Disordered" evidence="1">
    <location>
        <begin position="79"/>
        <end position="102"/>
    </location>
</feature>
<dbReference type="EMBL" id="BGPR01018764">
    <property type="protein sequence ID" value="GBN80072.1"/>
    <property type="molecule type" value="Genomic_DNA"/>
</dbReference>
<evidence type="ECO:0000256" key="1">
    <source>
        <dbReference type="SAM" id="MobiDB-lite"/>
    </source>
</evidence>
<evidence type="ECO:0008006" key="4">
    <source>
        <dbReference type="Google" id="ProtNLM"/>
    </source>
</evidence>
<organism evidence="2 3">
    <name type="scientific">Araneus ventricosus</name>
    <name type="common">Orbweaver spider</name>
    <name type="synonym">Epeira ventricosa</name>
    <dbReference type="NCBI Taxonomy" id="182803"/>
    <lineage>
        <taxon>Eukaryota</taxon>
        <taxon>Metazoa</taxon>
        <taxon>Ecdysozoa</taxon>
        <taxon>Arthropoda</taxon>
        <taxon>Chelicerata</taxon>
        <taxon>Arachnida</taxon>
        <taxon>Araneae</taxon>
        <taxon>Araneomorphae</taxon>
        <taxon>Entelegynae</taxon>
        <taxon>Araneoidea</taxon>
        <taxon>Araneidae</taxon>
        <taxon>Araneus</taxon>
    </lineage>
</organism>
<proteinExistence type="predicted"/>
<dbReference type="AlphaFoldDB" id="A0A4Y2RW30"/>
<gene>
    <name evidence="2" type="ORF">AVEN_166146_1</name>
</gene>
<evidence type="ECO:0000313" key="3">
    <source>
        <dbReference type="Proteomes" id="UP000499080"/>
    </source>
</evidence>
<protein>
    <recommendedName>
        <fullName evidence="4">Reverse transcriptase/retrotransposon-derived protein RNase H-like domain-containing protein</fullName>
    </recommendedName>
</protein>